<evidence type="ECO:0000313" key="2">
    <source>
        <dbReference type="EMBL" id="GAA4035028.1"/>
    </source>
</evidence>
<evidence type="ECO:0000313" key="3">
    <source>
        <dbReference type="Proteomes" id="UP001424459"/>
    </source>
</evidence>
<keyword evidence="1" id="KW-0812">Transmembrane</keyword>
<keyword evidence="1" id="KW-1133">Transmembrane helix</keyword>
<keyword evidence="3" id="KW-1185">Reference proteome</keyword>
<feature type="transmembrane region" description="Helical" evidence="1">
    <location>
        <begin position="21"/>
        <end position="40"/>
    </location>
</feature>
<organism evidence="2 3">
    <name type="scientific">Sphingomonas rosea</name>
    <dbReference type="NCBI Taxonomy" id="335605"/>
    <lineage>
        <taxon>Bacteria</taxon>
        <taxon>Pseudomonadati</taxon>
        <taxon>Pseudomonadota</taxon>
        <taxon>Alphaproteobacteria</taxon>
        <taxon>Sphingomonadales</taxon>
        <taxon>Sphingomonadaceae</taxon>
        <taxon>Sphingomonas</taxon>
    </lineage>
</organism>
<sequence length="245" mass="26260">MASNAATTATPVRGFMADQAFFTRFAIAMAAFILFGFIQFELRGFVNIIEAPWFLHVHGALMVSWLGVYVLQSTLISSGQVAIHRKTGWLAVLLAVAVVGFGSFTGVHAIAMGTVPPFFTNGFFLALNQFGMLGFALVVGLAIVKRRQIEWHRRLMVGTGIMVMEPALGRLLPMPLMGQTVGGLVATGIQLGAVAILARHDRKVLGRVHPATLVIALLLVVSRLAIELLSRTPAWNALAQSIAAG</sequence>
<dbReference type="RefSeq" id="WP_344696332.1">
    <property type="nucleotide sequence ID" value="NZ_BAABBR010000001.1"/>
</dbReference>
<proteinExistence type="predicted"/>
<feature type="transmembrane region" description="Helical" evidence="1">
    <location>
        <begin position="123"/>
        <end position="143"/>
    </location>
</feature>
<protein>
    <recommendedName>
        <fullName evidence="4">Adenylate cyclase</fullName>
    </recommendedName>
</protein>
<name>A0ABP7U2Q5_9SPHN</name>
<feature type="transmembrane region" description="Helical" evidence="1">
    <location>
        <begin position="88"/>
        <end position="111"/>
    </location>
</feature>
<dbReference type="EMBL" id="BAABBR010000001">
    <property type="protein sequence ID" value="GAA4035028.1"/>
    <property type="molecule type" value="Genomic_DNA"/>
</dbReference>
<keyword evidence="1" id="KW-0472">Membrane</keyword>
<gene>
    <name evidence="2" type="ORF">GCM10022281_14140</name>
</gene>
<accession>A0ABP7U2Q5</accession>
<evidence type="ECO:0008006" key="4">
    <source>
        <dbReference type="Google" id="ProtNLM"/>
    </source>
</evidence>
<reference evidence="3" key="1">
    <citation type="journal article" date="2019" name="Int. J. Syst. Evol. Microbiol.">
        <title>The Global Catalogue of Microorganisms (GCM) 10K type strain sequencing project: providing services to taxonomists for standard genome sequencing and annotation.</title>
        <authorList>
            <consortium name="The Broad Institute Genomics Platform"/>
            <consortium name="The Broad Institute Genome Sequencing Center for Infectious Disease"/>
            <person name="Wu L."/>
            <person name="Ma J."/>
        </authorList>
    </citation>
    <scope>NUCLEOTIDE SEQUENCE [LARGE SCALE GENOMIC DNA]</scope>
    <source>
        <strain evidence="3">JCM 17564</strain>
    </source>
</reference>
<feature type="transmembrane region" description="Helical" evidence="1">
    <location>
        <begin position="210"/>
        <end position="226"/>
    </location>
</feature>
<feature type="transmembrane region" description="Helical" evidence="1">
    <location>
        <begin position="52"/>
        <end position="76"/>
    </location>
</feature>
<evidence type="ECO:0000256" key="1">
    <source>
        <dbReference type="SAM" id="Phobius"/>
    </source>
</evidence>
<dbReference type="Proteomes" id="UP001424459">
    <property type="component" value="Unassembled WGS sequence"/>
</dbReference>
<comment type="caution">
    <text evidence="2">The sequence shown here is derived from an EMBL/GenBank/DDBJ whole genome shotgun (WGS) entry which is preliminary data.</text>
</comment>